<sequence length="115" mass="12309">MLLPACRSPCESSGARFAVLVLLFIAYLLMGATLFSNIEGPVEKDRIEDLRRQRALFLRDHSCVSGEYPGSGPAGLRGCSGRSACHRRGRPARTTRARAEAAAACAAGAWCPARC</sequence>
<evidence type="ECO:0000256" key="1">
    <source>
        <dbReference type="SAM" id="Phobius"/>
    </source>
</evidence>
<organism evidence="2 3">
    <name type="scientific">Megalurothrips usitatus</name>
    <name type="common">bean blossom thrips</name>
    <dbReference type="NCBI Taxonomy" id="439358"/>
    <lineage>
        <taxon>Eukaryota</taxon>
        <taxon>Metazoa</taxon>
        <taxon>Ecdysozoa</taxon>
        <taxon>Arthropoda</taxon>
        <taxon>Hexapoda</taxon>
        <taxon>Insecta</taxon>
        <taxon>Pterygota</taxon>
        <taxon>Neoptera</taxon>
        <taxon>Paraneoptera</taxon>
        <taxon>Thysanoptera</taxon>
        <taxon>Terebrantia</taxon>
        <taxon>Thripoidea</taxon>
        <taxon>Thripidae</taxon>
        <taxon>Megalurothrips</taxon>
    </lineage>
</organism>
<feature type="transmembrane region" description="Helical" evidence="1">
    <location>
        <begin position="17"/>
        <end position="38"/>
    </location>
</feature>
<comment type="caution">
    <text evidence="2">The sequence shown here is derived from an EMBL/GenBank/DDBJ whole genome shotgun (WGS) entry which is preliminary data.</text>
</comment>
<protein>
    <submittedName>
        <fullName evidence="2">Uncharacterized protein</fullName>
    </submittedName>
</protein>
<reference evidence="2" key="1">
    <citation type="submission" date="2022-12" db="EMBL/GenBank/DDBJ databases">
        <title>Chromosome-level genome assembly of the bean flower thrips Megalurothrips usitatus.</title>
        <authorList>
            <person name="Ma L."/>
            <person name="Liu Q."/>
            <person name="Li H."/>
            <person name="Cai W."/>
        </authorList>
    </citation>
    <scope>NUCLEOTIDE SEQUENCE</scope>
    <source>
        <strain evidence="2">Cailab_2022a</strain>
    </source>
</reference>
<keyword evidence="1" id="KW-1133">Transmembrane helix</keyword>
<dbReference type="EMBL" id="JAPTSV010000001">
    <property type="protein sequence ID" value="KAJ1531629.1"/>
    <property type="molecule type" value="Genomic_DNA"/>
</dbReference>
<name>A0AAV7XY09_9NEOP</name>
<gene>
    <name evidence="2" type="ORF">ONE63_000301</name>
</gene>
<evidence type="ECO:0000313" key="3">
    <source>
        <dbReference type="Proteomes" id="UP001075354"/>
    </source>
</evidence>
<keyword evidence="1" id="KW-0812">Transmembrane</keyword>
<accession>A0AAV7XY09</accession>
<evidence type="ECO:0000313" key="2">
    <source>
        <dbReference type="EMBL" id="KAJ1531629.1"/>
    </source>
</evidence>
<keyword evidence="1" id="KW-0472">Membrane</keyword>
<proteinExistence type="predicted"/>
<keyword evidence="3" id="KW-1185">Reference proteome</keyword>
<dbReference type="Gene3D" id="1.10.287.70">
    <property type="match status" value="1"/>
</dbReference>
<dbReference type="Proteomes" id="UP001075354">
    <property type="component" value="Chromosome 1"/>
</dbReference>
<dbReference type="AlphaFoldDB" id="A0AAV7XY09"/>